<feature type="region of interest" description="Disordered" evidence="1">
    <location>
        <begin position="65"/>
        <end position="188"/>
    </location>
</feature>
<protein>
    <submittedName>
        <fullName evidence="2">Uncharacterized protein</fullName>
    </submittedName>
</protein>
<reference evidence="2" key="2">
    <citation type="submission" date="2021-08" db="EMBL/GenBank/DDBJ databases">
        <authorList>
            <person name="Tani A."/>
            <person name="Ola A."/>
            <person name="Ogura Y."/>
            <person name="Katsura K."/>
            <person name="Hayashi T."/>
        </authorList>
    </citation>
    <scope>NUCLEOTIDE SEQUENCE</scope>
    <source>
        <strain evidence="2">JCM 32048</strain>
    </source>
</reference>
<dbReference type="Proteomes" id="UP001055286">
    <property type="component" value="Unassembled WGS sequence"/>
</dbReference>
<feature type="compositionally biased region" description="Low complexity" evidence="1">
    <location>
        <begin position="154"/>
        <end position="166"/>
    </location>
</feature>
<organism evidence="2 3">
    <name type="scientific">Methylobacterium frigidaeris</name>
    <dbReference type="NCBI Taxonomy" id="2038277"/>
    <lineage>
        <taxon>Bacteria</taxon>
        <taxon>Pseudomonadati</taxon>
        <taxon>Pseudomonadota</taxon>
        <taxon>Alphaproteobacteria</taxon>
        <taxon>Hyphomicrobiales</taxon>
        <taxon>Methylobacteriaceae</taxon>
        <taxon>Methylobacterium</taxon>
    </lineage>
</organism>
<dbReference type="RefSeq" id="WP_238193133.1">
    <property type="nucleotide sequence ID" value="NZ_BPQJ01000047.1"/>
</dbReference>
<feature type="compositionally biased region" description="Pro residues" evidence="1">
    <location>
        <begin position="87"/>
        <end position="103"/>
    </location>
</feature>
<keyword evidence="3" id="KW-1185">Reference proteome</keyword>
<evidence type="ECO:0000313" key="3">
    <source>
        <dbReference type="Proteomes" id="UP001055286"/>
    </source>
</evidence>
<evidence type="ECO:0000313" key="2">
    <source>
        <dbReference type="EMBL" id="GJD65772.1"/>
    </source>
</evidence>
<dbReference type="EMBL" id="BPQJ01000047">
    <property type="protein sequence ID" value="GJD65772.1"/>
    <property type="molecule type" value="Genomic_DNA"/>
</dbReference>
<feature type="compositionally biased region" description="Low complexity" evidence="1">
    <location>
        <begin position="117"/>
        <end position="132"/>
    </location>
</feature>
<feature type="compositionally biased region" description="Pro residues" evidence="1">
    <location>
        <begin position="67"/>
        <end position="80"/>
    </location>
</feature>
<reference evidence="2" key="1">
    <citation type="journal article" date="2016" name="Front. Microbiol.">
        <title>Genome Sequence of the Piezophilic, Mesophilic Sulfate-Reducing Bacterium Desulfovibrio indicus J2T.</title>
        <authorList>
            <person name="Cao J."/>
            <person name="Maignien L."/>
            <person name="Shao Z."/>
            <person name="Alain K."/>
            <person name="Jebbar M."/>
        </authorList>
    </citation>
    <scope>NUCLEOTIDE SEQUENCE</scope>
    <source>
        <strain evidence="2">JCM 32048</strain>
    </source>
</reference>
<dbReference type="AlphaFoldDB" id="A0AA37HGR4"/>
<accession>A0AA37HGR4</accession>
<sequence>MTTHPLLAGLEGLTGSELAARFAEARHAAHAAGAEAEADAATRALHTAMRHAIAAMVRGIEARAATPPAPTNPVPPPTPLPRMAIPPRVPPRPSTAPPAPTTPAPASRLGALKRPTAEAPEQPEPAAAAPAPRRQPPPPPVSRKAPIDGLSPEGRAATRTALARGSRGMHGPHRPPPPIDPEDANIPW</sequence>
<evidence type="ECO:0000256" key="1">
    <source>
        <dbReference type="SAM" id="MobiDB-lite"/>
    </source>
</evidence>
<name>A0AA37HGR4_9HYPH</name>
<proteinExistence type="predicted"/>
<comment type="caution">
    <text evidence="2">The sequence shown here is derived from an EMBL/GenBank/DDBJ whole genome shotgun (WGS) entry which is preliminary data.</text>
</comment>
<gene>
    <name evidence="2" type="ORF">MPEAHAMD_5967</name>
</gene>